<dbReference type="InParanoid" id="A0A1J7IY09"/>
<evidence type="ECO:0000313" key="2">
    <source>
        <dbReference type="EMBL" id="OIW25961.1"/>
    </source>
</evidence>
<feature type="compositionally biased region" description="Polar residues" evidence="1">
    <location>
        <begin position="76"/>
        <end position="87"/>
    </location>
</feature>
<dbReference type="OrthoDB" id="4342612at2759"/>
<dbReference type="EMBL" id="KV875101">
    <property type="protein sequence ID" value="OIW25961.1"/>
    <property type="molecule type" value="Genomic_DNA"/>
</dbReference>
<dbReference type="Pfam" id="PF20174">
    <property type="entry name" value="DUF6540"/>
    <property type="match status" value="1"/>
</dbReference>
<dbReference type="InterPro" id="IPR046670">
    <property type="entry name" value="DUF6540"/>
</dbReference>
<evidence type="ECO:0000313" key="3">
    <source>
        <dbReference type="Proteomes" id="UP000182658"/>
    </source>
</evidence>
<gene>
    <name evidence="2" type="ORF">CONLIGDRAFT_513369</name>
</gene>
<dbReference type="Proteomes" id="UP000182658">
    <property type="component" value="Unassembled WGS sequence"/>
</dbReference>
<dbReference type="AlphaFoldDB" id="A0A1J7IY09"/>
<feature type="region of interest" description="Disordered" evidence="1">
    <location>
        <begin position="1"/>
        <end position="128"/>
    </location>
</feature>
<feature type="compositionally biased region" description="Low complexity" evidence="1">
    <location>
        <begin position="65"/>
        <end position="75"/>
    </location>
</feature>
<proteinExistence type="predicted"/>
<accession>A0A1J7IY09</accession>
<reference evidence="2 3" key="1">
    <citation type="submission" date="2016-10" db="EMBL/GenBank/DDBJ databases">
        <title>Draft genome sequence of Coniochaeta ligniaria NRRL30616, a lignocellulolytic fungus for bioabatement of inhibitors in plant biomass hydrolysates.</title>
        <authorList>
            <consortium name="DOE Joint Genome Institute"/>
            <person name="Jimenez D.J."/>
            <person name="Hector R.E."/>
            <person name="Riley R."/>
            <person name="Sun H."/>
            <person name="Grigoriev I.V."/>
            <person name="Van Elsas J.D."/>
            <person name="Nichols N.N."/>
        </authorList>
    </citation>
    <scope>NUCLEOTIDE SEQUENCE [LARGE SCALE GENOMIC DNA]</scope>
    <source>
        <strain evidence="2 3">NRRL 30616</strain>
    </source>
</reference>
<keyword evidence="3" id="KW-1185">Reference proteome</keyword>
<evidence type="ECO:0000256" key="1">
    <source>
        <dbReference type="SAM" id="MobiDB-lite"/>
    </source>
</evidence>
<name>A0A1J7IY09_9PEZI</name>
<feature type="compositionally biased region" description="Polar residues" evidence="1">
    <location>
        <begin position="1"/>
        <end position="31"/>
    </location>
</feature>
<feature type="compositionally biased region" description="Polar residues" evidence="1">
    <location>
        <begin position="40"/>
        <end position="56"/>
    </location>
</feature>
<organism evidence="2 3">
    <name type="scientific">Coniochaeta ligniaria NRRL 30616</name>
    <dbReference type="NCBI Taxonomy" id="1408157"/>
    <lineage>
        <taxon>Eukaryota</taxon>
        <taxon>Fungi</taxon>
        <taxon>Dikarya</taxon>
        <taxon>Ascomycota</taxon>
        <taxon>Pezizomycotina</taxon>
        <taxon>Sordariomycetes</taxon>
        <taxon>Sordariomycetidae</taxon>
        <taxon>Coniochaetales</taxon>
        <taxon>Coniochaetaceae</taxon>
        <taxon>Coniochaeta</taxon>
    </lineage>
</organism>
<protein>
    <submittedName>
        <fullName evidence="2">Uncharacterized protein</fullName>
    </submittedName>
</protein>
<sequence length="263" mass="28970">MGNCCSSQSDLDHAGQTQPSGHHASHTSQGSYGAGHHGSQGRSSLPQQYEMQSTTGRHGRDSRARTSSSLSSGASQNPQNTVTQGRNRQFLARPDGKEYTRTARPGQQKGKWNKVEQSHGEGSSSSTSRRLQLYVVFQRQSEGEPDHWSLSACDGENGDTRGKVWQVKGDATMMHPQHADNVDVLMSNSCRGFVILNRNLTPEQLAIVDKVARSERAPSAPNQRAVRENCQGWTMRVVRRLEAKGVVEKYKVDELQALMQGLN</sequence>